<dbReference type="GO" id="GO:0016779">
    <property type="term" value="F:nucleotidyltransferase activity"/>
    <property type="evidence" value="ECO:0007669"/>
    <property type="project" value="InterPro"/>
</dbReference>
<comment type="caution">
    <text evidence="2">The sequence shown here is derived from an EMBL/GenBank/DDBJ whole genome shotgun (WGS) entry which is preliminary data.</text>
</comment>
<proteinExistence type="predicted"/>
<reference evidence="2 3" key="1">
    <citation type="submission" date="2016-03" db="EMBL/GenBank/DDBJ databases">
        <title>Niastella vici sp. nov., isolated from farmland soil.</title>
        <authorList>
            <person name="Chen L."/>
            <person name="Wang D."/>
            <person name="Yang S."/>
            <person name="Wang G."/>
        </authorList>
    </citation>
    <scope>NUCLEOTIDE SEQUENCE [LARGE SCALE GENOMIC DNA]</scope>
    <source>
        <strain evidence="2 3">DJ57</strain>
    </source>
</reference>
<evidence type="ECO:0000313" key="3">
    <source>
        <dbReference type="Proteomes" id="UP000192796"/>
    </source>
</evidence>
<dbReference type="Pfam" id="PF01909">
    <property type="entry name" value="NTP_transf_2"/>
    <property type="match status" value="1"/>
</dbReference>
<evidence type="ECO:0000259" key="1">
    <source>
        <dbReference type="Pfam" id="PF01909"/>
    </source>
</evidence>
<name>A0A1V9FSI4_9BACT</name>
<gene>
    <name evidence="2" type="ORF">A3860_06145</name>
</gene>
<sequence>MIVTGNPLLTGVSGKMKNIVVKQYKDKTVITAVPDMSRRKLSQKQKDANEQMQSAITCARAITAEPRLKQRACELLQVPPNKVFRAIVKQFLLTNGEGPVFEETEQEVRDKETLTTLKTTITTEIPDAAIMLFGNRTKGAYDAKSDWDILVLTGKDHPKTRKWELQEKLFAVTIQQGTRVNLLLVQKAKWYTDKEFETIRERIEKELVPVS</sequence>
<dbReference type="AlphaFoldDB" id="A0A1V9FSI4"/>
<organism evidence="2 3">
    <name type="scientific">Niastella vici</name>
    <dbReference type="NCBI Taxonomy" id="1703345"/>
    <lineage>
        <taxon>Bacteria</taxon>
        <taxon>Pseudomonadati</taxon>
        <taxon>Bacteroidota</taxon>
        <taxon>Chitinophagia</taxon>
        <taxon>Chitinophagales</taxon>
        <taxon>Chitinophagaceae</taxon>
        <taxon>Niastella</taxon>
    </lineage>
</organism>
<accession>A0A1V9FSI4</accession>
<dbReference type="SUPFAM" id="SSF81301">
    <property type="entry name" value="Nucleotidyltransferase"/>
    <property type="match status" value="1"/>
</dbReference>
<dbReference type="RefSeq" id="WP_081151886.1">
    <property type="nucleotide sequence ID" value="NZ_LVYD01000058.1"/>
</dbReference>
<dbReference type="Proteomes" id="UP000192796">
    <property type="component" value="Unassembled WGS sequence"/>
</dbReference>
<dbReference type="EMBL" id="LVYD01000058">
    <property type="protein sequence ID" value="OQP61288.1"/>
    <property type="molecule type" value="Genomic_DNA"/>
</dbReference>
<dbReference type="Gene3D" id="3.30.460.10">
    <property type="entry name" value="Beta Polymerase, domain 2"/>
    <property type="match status" value="1"/>
</dbReference>
<dbReference type="OrthoDB" id="658604at2"/>
<protein>
    <recommendedName>
        <fullName evidence="1">Polymerase nucleotidyl transferase domain-containing protein</fullName>
    </recommendedName>
</protein>
<feature type="domain" description="Polymerase nucleotidyl transferase" evidence="1">
    <location>
        <begin position="118"/>
        <end position="190"/>
    </location>
</feature>
<dbReference type="CDD" id="cd05403">
    <property type="entry name" value="NT_KNTase_like"/>
    <property type="match status" value="1"/>
</dbReference>
<evidence type="ECO:0000313" key="2">
    <source>
        <dbReference type="EMBL" id="OQP61288.1"/>
    </source>
</evidence>
<keyword evidence="3" id="KW-1185">Reference proteome</keyword>
<dbReference type="STRING" id="1703345.A3860_06145"/>
<dbReference type="InterPro" id="IPR043519">
    <property type="entry name" value="NT_sf"/>
</dbReference>
<dbReference type="InterPro" id="IPR002934">
    <property type="entry name" value="Polymerase_NTP_transf_dom"/>
</dbReference>